<dbReference type="InterPro" id="IPR006076">
    <property type="entry name" value="FAD-dep_OxRdtase"/>
</dbReference>
<dbReference type="Gene3D" id="3.30.9.10">
    <property type="entry name" value="D-Amino Acid Oxidase, subunit A, domain 2"/>
    <property type="match status" value="1"/>
</dbReference>
<proteinExistence type="predicted"/>
<protein>
    <submittedName>
        <fullName evidence="2">NAD(P)/FAD-dependent oxidoreductase</fullName>
        <ecNumber evidence="2">1.-.-.-</ecNumber>
    </submittedName>
</protein>
<keyword evidence="3" id="KW-1185">Reference proteome</keyword>
<dbReference type="Pfam" id="PF01266">
    <property type="entry name" value="DAO"/>
    <property type="match status" value="1"/>
</dbReference>
<feature type="domain" description="FAD dependent oxidoreductase" evidence="1">
    <location>
        <begin position="5"/>
        <end position="292"/>
    </location>
</feature>
<evidence type="ECO:0000313" key="3">
    <source>
        <dbReference type="Proteomes" id="UP001595912"/>
    </source>
</evidence>
<gene>
    <name evidence="2" type="ORF">ACFPIJ_47010</name>
</gene>
<keyword evidence="2" id="KW-0560">Oxidoreductase</keyword>
<dbReference type="PANTHER" id="PTHR42720:SF1">
    <property type="entry name" value="GLYCEROL 3-PHOSPHATE OXIDASE"/>
    <property type="match status" value="1"/>
</dbReference>
<dbReference type="RefSeq" id="WP_380126008.1">
    <property type="nucleotide sequence ID" value="NZ_JBHSIU010000071.1"/>
</dbReference>
<dbReference type="InterPro" id="IPR036188">
    <property type="entry name" value="FAD/NAD-bd_sf"/>
</dbReference>
<dbReference type="Gene3D" id="3.50.50.60">
    <property type="entry name" value="FAD/NAD(P)-binding domain"/>
    <property type="match status" value="1"/>
</dbReference>
<evidence type="ECO:0000313" key="2">
    <source>
        <dbReference type="EMBL" id="MFC5005370.1"/>
    </source>
</evidence>
<evidence type="ECO:0000259" key="1">
    <source>
        <dbReference type="Pfam" id="PF01266"/>
    </source>
</evidence>
<dbReference type="Proteomes" id="UP001595912">
    <property type="component" value="Unassembled WGS sequence"/>
</dbReference>
<name>A0ABV9W9H2_9ACTN</name>
<reference evidence="3" key="1">
    <citation type="journal article" date="2019" name="Int. J. Syst. Evol. Microbiol.">
        <title>The Global Catalogue of Microorganisms (GCM) 10K type strain sequencing project: providing services to taxonomists for standard genome sequencing and annotation.</title>
        <authorList>
            <consortium name="The Broad Institute Genomics Platform"/>
            <consortium name="The Broad Institute Genome Sequencing Center for Infectious Disease"/>
            <person name="Wu L."/>
            <person name="Ma J."/>
        </authorList>
    </citation>
    <scope>NUCLEOTIDE SEQUENCE [LARGE SCALE GENOMIC DNA]</scope>
    <source>
        <strain evidence="3">CGMCC 4.7152</strain>
    </source>
</reference>
<dbReference type="SUPFAM" id="SSF51905">
    <property type="entry name" value="FAD/NAD(P)-binding domain"/>
    <property type="match status" value="1"/>
</dbReference>
<accession>A0ABV9W9H2</accession>
<dbReference type="GO" id="GO:0016491">
    <property type="term" value="F:oxidoreductase activity"/>
    <property type="evidence" value="ECO:0007669"/>
    <property type="project" value="UniProtKB-KW"/>
</dbReference>
<organism evidence="2 3">
    <name type="scientific">Dactylosporangium cerinum</name>
    <dbReference type="NCBI Taxonomy" id="1434730"/>
    <lineage>
        <taxon>Bacteria</taxon>
        <taxon>Bacillati</taxon>
        <taxon>Actinomycetota</taxon>
        <taxon>Actinomycetes</taxon>
        <taxon>Micromonosporales</taxon>
        <taxon>Micromonosporaceae</taxon>
        <taxon>Dactylosporangium</taxon>
    </lineage>
</organism>
<comment type="caution">
    <text evidence="2">The sequence shown here is derived from an EMBL/GenBank/DDBJ whole genome shotgun (WGS) entry which is preliminary data.</text>
</comment>
<dbReference type="InterPro" id="IPR052745">
    <property type="entry name" value="G3P_Oxidase/Oxidoreductase"/>
</dbReference>
<sequence length="388" mass="40608">MNSYDTIVVGGGIAGLLTALRLARAGQAVALLEADQLGAGATVANHGMLHSGALYASRHPHVVANCRQAQPAFTTLLADAELPTQPAVYVVHRADDFRAHLDQYGIAHQPGTTHDLAADTSDGTAYRLVQVEERVFSSRRIVTILAGQALAAGVAVCTGVTVQQISHESGKVTGVALSTGERLTGRTVVVAAGIGTAALLRACGSRDSDLLKSRLDMMIHLPATTIHQGLIFTELHRPILMPARDGGTLTSYFGGTQPDITGRRAYAVDLDKATALLEQTRRACAHGVVDPTGAVAYVAGKTDYIGTAHAEHGRINPGFHVIHHEDTDGIHGLHTVITGKMTLAFHASKTAADAILGTDLPLAITPAPASRVPQGLVAIEPWAPASHR</sequence>
<dbReference type="PANTHER" id="PTHR42720">
    <property type="entry name" value="GLYCEROL-3-PHOSPHATE DEHYDROGENASE"/>
    <property type="match status" value="1"/>
</dbReference>
<dbReference type="EMBL" id="JBHSIU010000071">
    <property type="protein sequence ID" value="MFC5005370.1"/>
    <property type="molecule type" value="Genomic_DNA"/>
</dbReference>
<dbReference type="EC" id="1.-.-.-" evidence="2"/>